<dbReference type="STRING" id="626369.HMPREF0446_01097"/>
<dbReference type="HOGENOM" id="CLU_052160_0_0_9"/>
<dbReference type="Proteomes" id="UP000002939">
    <property type="component" value="Unassembled WGS sequence"/>
</dbReference>
<feature type="transmembrane region" description="Helical" evidence="1">
    <location>
        <begin position="275"/>
        <end position="296"/>
    </location>
</feature>
<feature type="transmembrane region" description="Helical" evidence="1">
    <location>
        <begin position="316"/>
        <end position="337"/>
    </location>
</feature>
<dbReference type="eggNOG" id="COG2610">
    <property type="taxonomic scope" value="Bacteria"/>
</dbReference>
<feature type="transmembrane region" description="Helical" evidence="1">
    <location>
        <begin position="396"/>
        <end position="417"/>
    </location>
</feature>
<dbReference type="OrthoDB" id="2136698at2"/>
<feature type="transmembrane region" description="Helical" evidence="1">
    <location>
        <begin position="247"/>
        <end position="263"/>
    </location>
</feature>
<feature type="transmembrane region" description="Helical" evidence="1">
    <location>
        <begin position="181"/>
        <end position="199"/>
    </location>
</feature>
<accession>D0BM94</accession>
<feature type="transmembrane region" description="Helical" evidence="1">
    <location>
        <begin position="60"/>
        <end position="78"/>
    </location>
</feature>
<sequence>MVSQISTLGALVGLILAIILIIKKVHPAYSLILGALVGGVIGGAGLAGSVSAMVTGAQGMMSPVLRIMTSGILAGALIKTGSAETIAETIVKKLGEKRAIAAIAIATMIICAVGVFIDIAVITVAPIAIAIAKKANLSKAGILLAMIGGGKAGNIISPNPNTIAASEAFQLDLTALMAKNIIPALVALVVSILLAGFLAKKVDHAFDDMEEEAEHHTSVPFFQAILGPVVVIALLALRSLVGVSVDPLIALPIGGLVTILVTGHSKHTVEYTEFGLSKVIGVSILLIGTGTIAGIIKASSLQVDMIHVLEALNMPSFVLAPLSGILMGAATASTTAGSTIASQTFATPLVSSGVPAVAAAAMIHAGATVLDSLPHGSFFHATGGSVFMSIEDRMKLIPYEALVGLTSTIVAVILYLLG</sequence>
<dbReference type="PANTHER" id="PTHR30354">
    <property type="entry name" value="GNT FAMILY GLUCONATE TRANSPORTER"/>
    <property type="match status" value="1"/>
</dbReference>
<name>D0BM94_9LACT</name>
<dbReference type="PANTHER" id="PTHR30354:SF23">
    <property type="entry name" value="GNTP FAMILY PERMEASE"/>
    <property type="match status" value="1"/>
</dbReference>
<reference evidence="2" key="1">
    <citation type="submission" date="2009-09" db="EMBL/GenBank/DDBJ databases">
        <authorList>
            <consortium name="The Broad Institute Genome Sequencing Platform"/>
            <person name="Ward D."/>
            <person name="Feldgarden M."/>
            <person name="Earl A."/>
            <person name="Young S.K."/>
            <person name="Zeng Q."/>
            <person name="Koehrsen M."/>
            <person name="Alvarado L."/>
            <person name="Berlin A."/>
            <person name="Bochicchio J."/>
            <person name="Borenstein D."/>
            <person name="Chapman S.B."/>
            <person name="Chen Z."/>
            <person name="Engels R."/>
            <person name="Freedman E."/>
            <person name="Gellesch M."/>
            <person name="Goldberg J."/>
            <person name="Griggs A."/>
            <person name="Gujja S."/>
            <person name="Heilman E."/>
            <person name="Heiman D."/>
            <person name="Hepburn T."/>
            <person name="Howarth C."/>
            <person name="Jen D."/>
            <person name="Larson L."/>
            <person name="Lewis B."/>
            <person name="Mehta T."/>
            <person name="Park D."/>
            <person name="Pearson M."/>
            <person name="Roberts A."/>
            <person name="Saif S."/>
            <person name="Shea T."/>
            <person name="Shenoy N."/>
            <person name="Sisk P."/>
            <person name="Stolte C."/>
            <person name="Sykes S."/>
            <person name="Thomson T."/>
            <person name="Walk T."/>
            <person name="White J."/>
            <person name="Yandava C."/>
            <person name="Sibley C.D."/>
            <person name="Field T.R."/>
            <person name="Grinwis M."/>
            <person name="Eshaghurshan C.S."/>
            <person name="Surette M.G."/>
            <person name="Haas B."/>
            <person name="Nusbaum C."/>
            <person name="Birren B."/>
        </authorList>
    </citation>
    <scope>NUCLEOTIDE SEQUENCE [LARGE SCALE GENOMIC DNA]</scope>
    <source>
        <strain evidence="2">ATCC 700633</strain>
    </source>
</reference>
<dbReference type="InterPro" id="IPR003474">
    <property type="entry name" value="Glcn_transporter"/>
</dbReference>
<dbReference type="Pfam" id="PF02447">
    <property type="entry name" value="GntP_permease"/>
    <property type="match status" value="1"/>
</dbReference>
<feature type="transmembrane region" description="Helical" evidence="1">
    <location>
        <begin position="99"/>
        <end position="132"/>
    </location>
</feature>
<evidence type="ECO:0000313" key="3">
    <source>
        <dbReference type="Proteomes" id="UP000002939"/>
    </source>
</evidence>
<feature type="transmembrane region" description="Helical" evidence="1">
    <location>
        <begin position="349"/>
        <end position="370"/>
    </location>
</feature>
<gene>
    <name evidence="2" type="ORF">HMPREF0446_01097</name>
</gene>
<keyword evidence="3" id="KW-1185">Reference proteome</keyword>
<dbReference type="EMBL" id="ACRF02000016">
    <property type="protein sequence ID" value="EEW93109.1"/>
    <property type="molecule type" value="Genomic_DNA"/>
</dbReference>
<keyword evidence="1" id="KW-0472">Membrane</keyword>
<feature type="transmembrane region" description="Helical" evidence="1">
    <location>
        <begin position="220"/>
        <end position="241"/>
    </location>
</feature>
<keyword evidence="1" id="KW-1133">Transmembrane helix</keyword>
<dbReference type="GO" id="GO:0005886">
    <property type="term" value="C:plasma membrane"/>
    <property type="evidence" value="ECO:0007669"/>
    <property type="project" value="TreeGrafter"/>
</dbReference>
<proteinExistence type="predicted"/>
<reference evidence="2" key="2">
    <citation type="submission" date="2011-10" db="EMBL/GenBank/DDBJ databases">
        <title>The Genome Sequence of Granulicatella elegans ATCC 700633.</title>
        <authorList>
            <consortium name="The Broad Institute Genome Sequencing Platform"/>
            <consortium name="The Broad Institute Genome Sequencing Center for Infectious Disease"/>
            <person name="Earl A."/>
            <person name="Ward D."/>
            <person name="Feldgarden M."/>
            <person name="Gevers D."/>
            <person name="Sibley C.D."/>
            <person name="Field T.R."/>
            <person name="Grinwis M."/>
            <person name="Eshaghurshan C.S."/>
            <person name="Surette M.G."/>
            <person name="Young S.K."/>
            <person name="Zeng Q."/>
            <person name="Gargeya S."/>
            <person name="Fitzgerald M."/>
            <person name="Haas B."/>
            <person name="Abouelleil A."/>
            <person name="Alvarado L."/>
            <person name="Arachchi H.M."/>
            <person name="Berlin A."/>
            <person name="Brown A."/>
            <person name="Chapman S.B."/>
            <person name="Chen Z."/>
            <person name="Dunbar C."/>
            <person name="Freedman E."/>
            <person name="Gearin G."/>
            <person name="Goldberg J."/>
            <person name="Griggs A."/>
            <person name="Gujja S."/>
            <person name="Heiman D."/>
            <person name="Howarth C."/>
            <person name="Larson L."/>
            <person name="Lui A."/>
            <person name="MacDonald P.J.P."/>
            <person name="Montmayeur A."/>
            <person name="Murphy C."/>
            <person name="Neiman D."/>
            <person name="Pearson M."/>
            <person name="Priest M."/>
            <person name="Roberts A."/>
            <person name="Saif S."/>
            <person name="Shea T."/>
            <person name="Shenoy N."/>
            <person name="Sisk P."/>
            <person name="Stolte C."/>
            <person name="Sykes S."/>
            <person name="Wortman J."/>
            <person name="Nusbaum C."/>
            <person name="Birren B."/>
        </authorList>
    </citation>
    <scope>NUCLEOTIDE SEQUENCE [LARGE SCALE GENOMIC DNA]</scope>
    <source>
        <strain evidence="2">ATCC 700633</strain>
    </source>
</reference>
<dbReference type="AlphaFoldDB" id="D0BM94"/>
<comment type="caution">
    <text evidence="2">The sequence shown here is derived from an EMBL/GenBank/DDBJ whole genome shotgun (WGS) entry which is preliminary data.</text>
</comment>
<dbReference type="GO" id="GO:0015128">
    <property type="term" value="F:gluconate transmembrane transporter activity"/>
    <property type="evidence" value="ECO:0007669"/>
    <property type="project" value="InterPro"/>
</dbReference>
<evidence type="ECO:0008006" key="4">
    <source>
        <dbReference type="Google" id="ProtNLM"/>
    </source>
</evidence>
<evidence type="ECO:0000313" key="2">
    <source>
        <dbReference type="EMBL" id="EEW93109.1"/>
    </source>
</evidence>
<keyword evidence="1" id="KW-0812">Transmembrane</keyword>
<organism evidence="2 3">
    <name type="scientific">Granulicatella elegans ATCC 700633</name>
    <dbReference type="NCBI Taxonomy" id="626369"/>
    <lineage>
        <taxon>Bacteria</taxon>
        <taxon>Bacillati</taxon>
        <taxon>Bacillota</taxon>
        <taxon>Bacilli</taxon>
        <taxon>Lactobacillales</taxon>
        <taxon>Carnobacteriaceae</taxon>
        <taxon>Granulicatella</taxon>
    </lineage>
</organism>
<evidence type="ECO:0000256" key="1">
    <source>
        <dbReference type="SAM" id="Phobius"/>
    </source>
</evidence>
<feature type="transmembrane region" description="Helical" evidence="1">
    <location>
        <begin position="6"/>
        <end position="22"/>
    </location>
</feature>
<protein>
    <recommendedName>
        <fullName evidence="4">Gluconate:H+ symporter (GntP) family transporter</fullName>
    </recommendedName>
</protein>
<feature type="transmembrane region" description="Helical" evidence="1">
    <location>
        <begin position="29"/>
        <end position="54"/>
    </location>
</feature>
<dbReference type="RefSeq" id="WP_006703373.1">
    <property type="nucleotide sequence ID" value="NZ_KI391971.1"/>
</dbReference>